<dbReference type="InterPro" id="IPR029055">
    <property type="entry name" value="Ntn_hydrolases_N"/>
</dbReference>
<keyword evidence="12" id="KW-1185">Reference proteome</keyword>
<evidence type="ECO:0000313" key="11">
    <source>
        <dbReference type="EMBL" id="RSN75782.1"/>
    </source>
</evidence>
<dbReference type="PANTHER" id="PTHR10188:SF6">
    <property type="entry name" value="N(4)-(BETA-N-ACETYLGLUCOSAMINYL)-L-ASPARAGINASE"/>
    <property type="match status" value="1"/>
</dbReference>
<evidence type="ECO:0000256" key="6">
    <source>
        <dbReference type="ARBA" id="ARBA00044776"/>
    </source>
</evidence>
<evidence type="ECO:0000256" key="2">
    <source>
        <dbReference type="ARBA" id="ARBA00022670"/>
    </source>
</evidence>
<keyword evidence="3" id="KW-0378">Hydrolase</keyword>
<protein>
    <recommendedName>
        <fullName evidence="6">Plant-type L-asparaginase</fullName>
        <ecNumber evidence="1">3.5.1.1</ecNumber>
    </recommendedName>
    <alternativeName>
        <fullName evidence="5">L-asparagine amidohydrolase</fullName>
    </alternativeName>
</protein>
<feature type="binding site" evidence="9">
    <location>
        <begin position="199"/>
        <end position="202"/>
    </location>
    <ligand>
        <name>substrate</name>
    </ligand>
</feature>
<dbReference type="GO" id="GO:0004067">
    <property type="term" value="F:asparaginase activity"/>
    <property type="evidence" value="ECO:0007669"/>
    <property type="project" value="UniProtKB-EC"/>
</dbReference>
<reference evidence="11 12" key="1">
    <citation type="submission" date="2018-10" db="EMBL/GenBank/DDBJ databases">
        <title>Co-occurring genomic capacity for anaerobic methane metabolism and dissimilatory sulfite reduction discovered in the Korarchaeota.</title>
        <authorList>
            <person name="Mckay L.J."/>
            <person name="Dlakic M."/>
            <person name="Fields M.W."/>
            <person name="Delmont T.O."/>
            <person name="Eren A.M."/>
            <person name="Jay Z.J."/>
            <person name="Klingelsmith K.B."/>
            <person name="Rusch D.B."/>
            <person name="Inskeep W.P."/>
        </authorList>
    </citation>
    <scope>NUCLEOTIDE SEQUENCE [LARGE SCALE GENOMIC DNA]</scope>
    <source>
        <strain evidence="11 12">MDKW</strain>
    </source>
</reference>
<comment type="catalytic activity">
    <reaction evidence="7">
        <text>L-asparagine + H2O = L-aspartate + NH4(+)</text>
        <dbReference type="Rhea" id="RHEA:21016"/>
        <dbReference type="ChEBI" id="CHEBI:15377"/>
        <dbReference type="ChEBI" id="CHEBI:28938"/>
        <dbReference type="ChEBI" id="CHEBI:29991"/>
        <dbReference type="ChEBI" id="CHEBI:58048"/>
        <dbReference type="EC" id="3.5.1.1"/>
    </reaction>
</comment>
<evidence type="ECO:0000256" key="10">
    <source>
        <dbReference type="PIRSR" id="PIRSR600246-3"/>
    </source>
</evidence>
<comment type="caution">
    <text evidence="11">The sequence shown here is derived from an EMBL/GenBank/DDBJ whole genome shotgun (WGS) entry which is preliminary data.</text>
</comment>
<dbReference type="SUPFAM" id="SSF56235">
    <property type="entry name" value="N-terminal nucleophile aminohydrolases (Ntn hydrolases)"/>
    <property type="match status" value="1"/>
</dbReference>
<dbReference type="EC" id="3.5.1.1" evidence="1"/>
<evidence type="ECO:0000256" key="8">
    <source>
        <dbReference type="PIRSR" id="PIRSR600246-1"/>
    </source>
</evidence>
<feature type="binding site" evidence="9">
    <location>
        <begin position="221"/>
        <end position="224"/>
    </location>
    <ligand>
        <name>substrate</name>
    </ligand>
</feature>
<dbReference type="OrthoDB" id="18230at2157"/>
<dbReference type="GO" id="GO:0006508">
    <property type="term" value="P:proteolysis"/>
    <property type="evidence" value="ECO:0007669"/>
    <property type="project" value="UniProtKB-KW"/>
</dbReference>
<evidence type="ECO:0000256" key="3">
    <source>
        <dbReference type="ARBA" id="ARBA00022801"/>
    </source>
</evidence>
<name>A0A3R9X5C4_9CREN</name>
<dbReference type="GO" id="GO:0005737">
    <property type="term" value="C:cytoplasm"/>
    <property type="evidence" value="ECO:0007669"/>
    <property type="project" value="TreeGrafter"/>
</dbReference>
<keyword evidence="2" id="KW-0645">Protease</keyword>
<evidence type="ECO:0000256" key="7">
    <source>
        <dbReference type="ARBA" id="ARBA00049366"/>
    </source>
</evidence>
<dbReference type="GO" id="GO:0008233">
    <property type="term" value="F:peptidase activity"/>
    <property type="evidence" value="ECO:0007669"/>
    <property type="project" value="UniProtKB-KW"/>
</dbReference>
<feature type="active site" description="Nucleophile" evidence="8">
    <location>
        <position position="171"/>
    </location>
</feature>
<dbReference type="Gene3D" id="3.60.20.30">
    <property type="entry name" value="(Glycosyl)asparaginase"/>
    <property type="match status" value="1"/>
</dbReference>
<evidence type="ECO:0000256" key="1">
    <source>
        <dbReference type="ARBA" id="ARBA00012920"/>
    </source>
</evidence>
<evidence type="ECO:0000313" key="12">
    <source>
        <dbReference type="Proteomes" id="UP000277582"/>
    </source>
</evidence>
<evidence type="ECO:0000256" key="4">
    <source>
        <dbReference type="ARBA" id="ARBA00022813"/>
    </source>
</evidence>
<evidence type="ECO:0000256" key="5">
    <source>
        <dbReference type="ARBA" id="ARBA00030414"/>
    </source>
</evidence>
<sequence length="303" mass="32692">MWAIVVHGGAGQITSASREEHEALLEAVKSGAEVLASGGSSLDAVERAVIVMEDSGFFNAGSGSCLNIAGEVEMDAAIMSGGKAGAVACVKRIKNPIRAARKVMELTDHVILSGEFAEKFAVKLGLEISNFITEEKMEKYRKLMEVFRRKEWYYKVNKDLLDRYPDLLHGTVGAVAVDSRRDLAAATSTGGVWLKLPGRIGDTALIGAGTYADSRVALSATGIGEYIIKMGLGTRAGMMAEMGMRADEIARALISKMSSEFGRGIAGVIVLDRDYRMGIDYNTAGMRRGWMRSDMKRPVVIDI</sequence>
<dbReference type="PANTHER" id="PTHR10188">
    <property type="entry name" value="L-ASPARAGINASE"/>
    <property type="match status" value="1"/>
</dbReference>
<accession>A0A3R9X5C4</accession>
<keyword evidence="4" id="KW-0068">Autocatalytic cleavage</keyword>
<dbReference type="EMBL" id="RCOS01000068">
    <property type="protein sequence ID" value="RSN75782.1"/>
    <property type="molecule type" value="Genomic_DNA"/>
</dbReference>
<dbReference type="RefSeq" id="WP_125671029.1">
    <property type="nucleotide sequence ID" value="NZ_RCOS01000068.1"/>
</dbReference>
<dbReference type="FunFam" id="3.60.20.30:FF:000001">
    <property type="entry name" value="Isoaspartyl peptidase/L-asparaginase"/>
    <property type="match status" value="1"/>
</dbReference>
<dbReference type="Pfam" id="PF01112">
    <property type="entry name" value="Asparaginase_2"/>
    <property type="match status" value="1"/>
</dbReference>
<feature type="site" description="Cleavage; by autolysis" evidence="10">
    <location>
        <begin position="170"/>
        <end position="171"/>
    </location>
</feature>
<dbReference type="AlphaFoldDB" id="A0A3R9X5C4"/>
<gene>
    <name evidence="11" type="ORF">D6D85_05510</name>
</gene>
<evidence type="ECO:0000256" key="9">
    <source>
        <dbReference type="PIRSR" id="PIRSR600246-2"/>
    </source>
</evidence>
<dbReference type="InterPro" id="IPR000246">
    <property type="entry name" value="Peptidase_T2"/>
</dbReference>
<dbReference type="Proteomes" id="UP000277582">
    <property type="component" value="Unassembled WGS sequence"/>
</dbReference>
<organism evidence="11 12">
    <name type="scientific">Candidatus Methanodesulfokora washburnensis</name>
    <dbReference type="NCBI Taxonomy" id="2478471"/>
    <lineage>
        <taxon>Archaea</taxon>
        <taxon>Thermoproteota</taxon>
        <taxon>Candidatus Korarchaeia</taxon>
        <taxon>Candidatus Korarchaeia incertae sedis</taxon>
        <taxon>Candidatus Methanodesulfokora</taxon>
    </lineage>
</organism>
<proteinExistence type="predicted"/>
<dbReference type="CDD" id="cd04512">
    <property type="entry name" value="Ntn_Asparaginase_2_like"/>
    <property type="match status" value="1"/>
</dbReference>